<proteinExistence type="predicted"/>
<dbReference type="AlphaFoldDB" id="A0A383DS49"/>
<gene>
    <name evidence="1" type="ORF">METZ01_LOCUS499983</name>
</gene>
<name>A0A383DS49_9ZZZZ</name>
<reference evidence="1" key="1">
    <citation type="submission" date="2018-05" db="EMBL/GenBank/DDBJ databases">
        <authorList>
            <person name="Lanie J.A."/>
            <person name="Ng W.-L."/>
            <person name="Kazmierczak K.M."/>
            <person name="Andrzejewski T.M."/>
            <person name="Davidsen T.M."/>
            <person name="Wayne K.J."/>
            <person name="Tettelin H."/>
            <person name="Glass J.I."/>
            <person name="Rusch D."/>
            <person name="Podicherti R."/>
            <person name="Tsui H.-C.T."/>
            <person name="Winkler M.E."/>
        </authorList>
    </citation>
    <scope>NUCLEOTIDE SEQUENCE</scope>
</reference>
<dbReference type="EMBL" id="UINC01219594">
    <property type="protein sequence ID" value="SVE47129.1"/>
    <property type="molecule type" value="Genomic_DNA"/>
</dbReference>
<accession>A0A383DS49</accession>
<protein>
    <recommendedName>
        <fullName evidence="2">DUF1730 domain-containing protein</fullName>
    </recommendedName>
</protein>
<feature type="non-terminal residue" evidence="1">
    <location>
        <position position="48"/>
    </location>
</feature>
<sequence>MSAIELNQFIRETAQDLGFSKLGIAPATTEQQSTNRLDSWLQKGYHST</sequence>
<evidence type="ECO:0000313" key="1">
    <source>
        <dbReference type="EMBL" id="SVE47129.1"/>
    </source>
</evidence>
<organism evidence="1">
    <name type="scientific">marine metagenome</name>
    <dbReference type="NCBI Taxonomy" id="408172"/>
    <lineage>
        <taxon>unclassified sequences</taxon>
        <taxon>metagenomes</taxon>
        <taxon>ecological metagenomes</taxon>
    </lineage>
</organism>
<evidence type="ECO:0008006" key="2">
    <source>
        <dbReference type="Google" id="ProtNLM"/>
    </source>
</evidence>